<dbReference type="InterPro" id="IPR038770">
    <property type="entry name" value="Na+/solute_symporter_sf"/>
</dbReference>
<feature type="region of interest" description="Disordered" evidence="6">
    <location>
        <begin position="24"/>
        <end position="50"/>
    </location>
</feature>
<feature type="transmembrane region" description="Helical" evidence="7">
    <location>
        <begin position="984"/>
        <end position="1003"/>
    </location>
</feature>
<evidence type="ECO:0000256" key="7">
    <source>
        <dbReference type="SAM" id="Phobius"/>
    </source>
</evidence>
<keyword evidence="1" id="KW-0813">Transport</keyword>
<protein>
    <recommendedName>
        <fullName evidence="10">Sodium/hydrogen exchanger</fullName>
    </recommendedName>
</protein>
<feature type="transmembrane region" description="Helical" evidence="7">
    <location>
        <begin position="1044"/>
        <end position="1065"/>
    </location>
</feature>
<evidence type="ECO:0000256" key="5">
    <source>
        <dbReference type="ARBA" id="ARBA00023201"/>
    </source>
</evidence>
<evidence type="ECO:0000313" key="8">
    <source>
        <dbReference type="EMBL" id="CAE8704504.1"/>
    </source>
</evidence>
<keyword evidence="4" id="KW-0406">Ion transport</keyword>
<feature type="transmembrane region" description="Helical" evidence="7">
    <location>
        <begin position="929"/>
        <end position="948"/>
    </location>
</feature>
<dbReference type="Proteomes" id="UP000626109">
    <property type="component" value="Unassembled WGS sequence"/>
</dbReference>
<evidence type="ECO:0000256" key="6">
    <source>
        <dbReference type="SAM" id="MobiDB-lite"/>
    </source>
</evidence>
<evidence type="ECO:0000256" key="1">
    <source>
        <dbReference type="ARBA" id="ARBA00022448"/>
    </source>
</evidence>
<evidence type="ECO:0000256" key="2">
    <source>
        <dbReference type="ARBA" id="ARBA00022449"/>
    </source>
</evidence>
<keyword evidence="3" id="KW-0915">Sodium</keyword>
<evidence type="ECO:0008006" key="10">
    <source>
        <dbReference type="Google" id="ProtNLM"/>
    </source>
</evidence>
<dbReference type="Gene3D" id="1.20.1530.20">
    <property type="match status" value="1"/>
</dbReference>
<feature type="transmembrane region" description="Helical" evidence="7">
    <location>
        <begin position="1071"/>
        <end position="1094"/>
    </location>
</feature>
<feature type="transmembrane region" description="Helical" evidence="7">
    <location>
        <begin position="795"/>
        <end position="813"/>
    </location>
</feature>
<dbReference type="AlphaFoldDB" id="A0A813KI07"/>
<keyword evidence="7" id="KW-0472">Membrane</keyword>
<keyword evidence="2" id="KW-0050">Antiport</keyword>
<feature type="transmembrane region" description="Helical" evidence="7">
    <location>
        <begin position="1135"/>
        <end position="1157"/>
    </location>
</feature>
<feature type="transmembrane region" description="Helical" evidence="7">
    <location>
        <begin position="1178"/>
        <end position="1196"/>
    </location>
</feature>
<keyword evidence="5" id="KW-0739">Sodium transport</keyword>
<accession>A0A813KI07</accession>
<feature type="region of interest" description="Disordered" evidence="6">
    <location>
        <begin position="62"/>
        <end position="91"/>
    </location>
</feature>
<dbReference type="GO" id="GO:0006814">
    <property type="term" value="P:sodium ion transport"/>
    <property type="evidence" value="ECO:0007669"/>
    <property type="project" value="UniProtKB-KW"/>
</dbReference>
<keyword evidence="7" id="KW-1133">Transmembrane helix</keyword>
<gene>
    <name evidence="8" type="ORF">PGLA2088_LOCUS33212</name>
</gene>
<feature type="compositionally biased region" description="Low complexity" evidence="6">
    <location>
        <begin position="64"/>
        <end position="80"/>
    </location>
</feature>
<comment type="caution">
    <text evidence="8">The sequence shown here is derived from an EMBL/GenBank/DDBJ whole genome shotgun (WGS) entry which is preliminary data.</text>
</comment>
<dbReference type="PANTHER" id="PTHR43562">
    <property type="entry name" value="NAPA-TYPE SODIUM/HYDROGEN ANTIPORTER"/>
    <property type="match status" value="1"/>
</dbReference>
<feature type="transmembrane region" description="Helical" evidence="7">
    <location>
        <begin position="863"/>
        <end position="883"/>
    </location>
</feature>
<sequence length="1246" mass="133123">MSSRLLALRMPYSFITLHIGRHPELVTPGSRARPPVQPRGSRPPRRRRPSEELLQAAVLSVGRSALSQSSPATPAASARSGGQDGGAPTASRRVANTFSSQSPDLWSLVGPEAWTAWNTIASDFFVLGWATGPDTSSGAALPEHPVCETPVRQRPARGPLCLRAARLQFGLDKLALRGDWALLIAEEASDLELGFVLQLIRAGELRRAVERLCSFGLAPGSADELSLALSSKFLVGPCPHADPADVPFQLGPRRAPIATLDIESLIFVLRTAPQNTEVDSSGSLGILAPLAKPDGGVMSSLRFLGRLSLLSLLSFRLQHRPLGQDLVMCLVPALSSSRQYQKATGFVFLWAAVAALPLIRGILDVGFVIRAAADLNAPALQWASAAAVCATLADRALALHRRRSEIGAAQGEAVLNSTQCVQLLWRFCVEPKLLHLLRLTPPALLQGAVGPVDSVAQSALAELCGVPALSPPVLARLPQPDADNLRIALLGSDRSHPIVGQILDACGGLVVFGVYPDNLPAWEACVAESQPKKQHVPSWVVATVKRSHLLGQAPADIAARVRSCGGPGAGAFLIAPASEAAGTELLDGVFSFSLCWRLGAPSSASGLRCQIGCRARSGKPSGAVVDTLGNHAAVCKFGGYKTTRNSRLVRLLRGILRESGATVSGREVEVPAWRRADGTRARLDVAFLVDGSNTFVDLTVRHPRAAKYLARAALSHGASALFAEAAKRERYPAVASEGLLAAEPFCIESFGRLGPAAVAAAEKTHMGNPTRIPSPYFSRIRERFRPQEGGDGPPWKMMVFTSMLMIGLVGSQVAAVKFSRHEYHSWVEVVEKLTMLCLSFIMVNVGYEFNLDKSNIKSYAKDYLVAMTAAGFPWIFVAAWFLYALPGPVPFGSALVAASFAAPTSAGILFSMLEAAGLKETWLFKKAQILAIFDDLGTILLMIPLKIVVEGFKWELTADAAIMLLLLCSAYVKLHELKLPSSSAFTMLYSVLIVGFCEGMYFVTDRYLPMDAIRISVLLPAFTMGCITQVDHHAESDTEERIKTVISTCFMLLVGLSMPSLFIAGSDHLSFQALAGHVLAVSLLMILGKMFLLFCYKDESDLRTRLGLALGMCPRGEVGAGVIVISLNMGISGPIITIAVISLAINLVLSSGFIVAVKHLARPPQASKGPPRKRSAKPATVAFTIMAITACIFGAVQGRRSNGAAQVFTTWPMPPGRQACGTLPAQLGGPRQAFMVALPVYPQILH</sequence>
<feature type="transmembrane region" description="Helical" evidence="7">
    <location>
        <begin position="895"/>
        <end position="917"/>
    </location>
</feature>
<keyword evidence="7" id="KW-0812">Transmembrane</keyword>
<dbReference type="EMBL" id="CAJNNW010030793">
    <property type="protein sequence ID" value="CAE8704504.1"/>
    <property type="molecule type" value="Genomic_DNA"/>
</dbReference>
<proteinExistence type="predicted"/>
<organism evidence="8 9">
    <name type="scientific">Polarella glacialis</name>
    <name type="common">Dinoflagellate</name>
    <dbReference type="NCBI Taxonomy" id="89957"/>
    <lineage>
        <taxon>Eukaryota</taxon>
        <taxon>Sar</taxon>
        <taxon>Alveolata</taxon>
        <taxon>Dinophyceae</taxon>
        <taxon>Suessiales</taxon>
        <taxon>Suessiaceae</taxon>
        <taxon>Polarella</taxon>
    </lineage>
</organism>
<dbReference type="PANTHER" id="PTHR43562:SF3">
    <property type="entry name" value="SODIUM ION_PROTON EXCHANGER (EUROFUNG)"/>
    <property type="match status" value="1"/>
</dbReference>
<evidence type="ECO:0000313" key="9">
    <source>
        <dbReference type="Proteomes" id="UP000626109"/>
    </source>
</evidence>
<dbReference type="GO" id="GO:0015297">
    <property type="term" value="F:antiporter activity"/>
    <property type="evidence" value="ECO:0007669"/>
    <property type="project" value="UniProtKB-KW"/>
</dbReference>
<name>A0A813KI07_POLGL</name>
<reference evidence="8" key="1">
    <citation type="submission" date="2021-02" db="EMBL/GenBank/DDBJ databases">
        <authorList>
            <person name="Dougan E. K."/>
            <person name="Rhodes N."/>
            <person name="Thang M."/>
            <person name="Chan C."/>
        </authorList>
    </citation>
    <scope>NUCLEOTIDE SEQUENCE</scope>
</reference>
<evidence type="ECO:0000256" key="3">
    <source>
        <dbReference type="ARBA" id="ARBA00023053"/>
    </source>
</evidence>
<evidence type="ECO:0000256" key="4">
    <source>
        <dbReference type="ARBA" id="ARBA00023065"/>
    </source>
</evidence>